<dbReference type="InterPro" id="IPR013783">
    <property type="entry name" value="Ig-like_fold"/>
</dbReference>
<feature type="transmembrane region" description="Helical" evidence="2">
    <location>
        <begin position="117"/>
        <end position="140"/>
    </location>
</feature>
<reference evidence="4 5" key="1">
    <citation type="submission" date="2024-11" db="EMBL/GenBank/DDBJ databases">
        <title>Chromosome-level genome assembly of the freshwater bivalve Anodonta woodiana.</title>
        <authorList>
            <person name="Chen X."/>
        </authorList>
    </citation>
    <scope>NUCLEOTIDE SEQUENCE [LARGE SCALE GENOMIC DNA]</scope>
    <source>
        <strain evidence="4">MN2024</strain>
        <tissue evidence="4">Gills</tissue>
    </source>
</reference>
<keyword evidence="5" id="KW-1185">Reference proteome</keyword>
<feature type="region of interest" description="Disordered" evidence="1">
    <location>
        <begin position="57"/>
        <end position="106"/>
    </location>
</feature>
<dbReference type="InterPro" id="IPR007110">
    <property type="entry name" value="Ig-like_dom"/>
</dbReference>
<comment type="caution">
    <text evidence="4">The sequence shown here is derived from an EMBL/GenBank/DDBJ whole genome shotgun (WGS) entry which is preliminary data.</text>
</comment>
<dbReference type="EMBL" id="JBJQND010000016">
    <property type="protein sequence ID" value="KAL3846929.1"/>
    <property type="molecule type" value="Genomic_DNA"/>
</dbReference>
<protein>
    <recommendedName>
        <fullName evidence="3">Ig-like domain-containing protein</fullName>
    </recommendedName>
</protein>
<proteinExistence type="predicted"/>
<feature type="compositionally biased region" description="Basic and acidic residues" evidence="1">
    <location>
        <begin position="70"/>
        <end position="96"/>
    </location>
</feature>
<dbReference type="AlphaFoldDB" id="A0ABD3UBP2"/>
<keyword evidence="2" id="KW-0472">Membrane</keyword>
<name>A0ABD3UBP2_SINWO</name>
<sequence>MSTHVEPQYEFPDVPETPKWTTFFDGPLFQKYQEIIKSHDFSKILINGSLLNQNNLTVPDYDGPQLEPNDTTRQDRDTLDAKESEKEKMGDSKVSSDSDNFLTSPDFQKRQRRTRGLIVLGVVVIAAVALATGLVIHYLVIPKDSNIKKQYNISLASNMSAAYINDITTTTITATVRKEEGGAPDVHKSDAKTSKTIQEQESALENIVTIVKNKQPGIAKSTTPVTTSRKNLNMTKKSNKTKRIRVSTTATTIIEATRQMSTTMAAAAAKTPSTIRENTTTLMPRTEANTTKEKTSSVATTTTSTTTTTTAATKATTTQITTTLPDKYNVVAMAAEPGYVDEGPVSITCRVDRAIQWDSISMKGTKRSANGPPLGVTITQNGIVEWLKRNDRLDVSFMSTENKVLGNDVVVTLTFDYLQCKDADTYTCHLASRKGDVKRTFDFKVEGKPHDIIQLQLGPSVVEDQALRLTAQWAGGYPEPWANLTWLAQGETDAEPKDLGNYGNFKEYILEKDDNFCETSMKHSIVIFPKMNLNSTTIYVKPDIKKAEKYLTTDKIKELKYIEPATERLLVIPADYCVHVKAKDLDIVHPYEPCRKYVRCPASRIPVVYDCPLGTCFLPGSGKCGYKH</sequence>
<keyword evidence="2" id="KW-0812">Transmembrane</keyword>
<dbReference type="InterPro" id="IPR036179">
    <property type="entry name" value="Ig-like_dom_sf"/>
</dbReference>
<organism evidence="4 5">
    <name type="scientific">Sinanodonta woodiana</name>
    <name type="common">Chinese pond mussel</name>
    <name type="synonym">Anodonta woodiana</name>
    <dbReference type="NCBI Taxonomy" id="1069815"/>
    <lineage>
        <taxon>Eukaryota</taxon>
        <taxon>Metazoa</taxon>
        <taxon>Spiralia</taxon>
        <taxon>Lophotrochozoa</taxon>
        <taxon>Mollusca</taxon>
        <taxon>Bivalvia</taxon>
        <taxon>Autobranchia</taxon>
        <taxon>Heteroconchia</taxon>
        <taxon>Palaeoheterodonta</taxon>
        <taxon>Unionida</taxon>
        <taxon>Unionoidea</taxon>
        <taxon>Unionidae</taxon>
        <taxon>Unioninae</taxon>
        <taxon>Sinanodonta</taxon>
    </lineage>
</organism>
<dbReference type="Gene3D" id="2.60.40.10">
    <property type="entry name" value="Immunoglobulins"/>
    <property type="match status" value="1"/>
</dbReference>
<gene>
    <name evidence="4" type="ORF">ACJMK2_017870</name>
</gene>
<feature type="domain" description="Ig-like" evidence="3">
    <location>
        <begin position="325"/>
        <end position="438"/>
    </location>
</feature>
<evidence type="ECO:0000313" key="5">
    <source>
        <dbReference type="Proteomes" id="UP001634394"/>
    </source>
</evidence>
<dbReference type="PROSITE" id="PS50835">
    <property type="entry name" value="IG_LIKE"/>
    <property type="match status" value="1"/>
</dbReference>
<evidence type="ECO:0000313" key="4">
    <source>
        <dbReference type="EMBL" id="KAL3846929.1"/>
    </source>
</evidence>
<feature type="compositionally biased region" description="Polar residues" evidence="1">
    <location>
        <begin position="97"/>
        <end position="106"/>
    </location>
</feature>
<dbReference type="Proteomes" id="UP001634394">
    <property type="component" value="Unassembled WGS sequence"/>
</dbReference>
<evidence type="ECO:0000259" key="3">
    <source>
        <dbReference type="PROSITE" id="PS50835"/>
    </source>
</evidence>
<keyword evidence="2" id="KW-1133">Transmembrane helix</keyword>
<dbReference type="SUPFAM" id="SSF48726">
    <property type="entry name" value="Immunoglobulin"/>
    <property type="match status" value="1"/>
</dbReference>
<accession>A0ABD3UBP2</accession>
<evidence type="ECO:0000256" key="1">
    <source>
        <dbReference type="SAM" id="MobiDB-lite"/>
    </source>
</evidence>
<evidence type="ECO:0000256" key="2">
    <source>
        <dbReference type="SAM" id="Phobius"/>
    </source>
</evidence>